<dbReference type="EMBL" id="JAJNEC010000003">
    <property type="protein sequence ID" value="MCD2421739.1"/>
    <property type="molecule type" value="Genomic_DNA"/>
</dbReference>
<evidence type="ECO:0000313" key="5">
    <source>
        <dbReference type="Proteomes" id="UP001199816"/>
    </source>
</evidence>
<feature type="domain" description="Heparinase II/III-like C-terminal" evidence="3">
    <location>
        <begin position="384"/>
        <end position="582"/>
    </location>
</feature>
<comment type="subcellular location">
    <subcellularLocation>
        <location evidence="1">Cell envelope</location>
    </subcellularLocation>
</comment>
<feature type="chain" id="PRO_5045090505" evidence="2">
    <location>
        <begin position="22"/>
        <end position="625"/>
    </location>
</feature>
<proteinExistence type="predicted"/>
<dbReference type="Gene3D" id="1.50.10.100">
    <property type="entry name" value="Chondroitin AC/alginate lyase"/>
    <property type="match status" value="1"/>
</dbReference>
<dbReference type="SUPFAM" id="SSF48230">
    <property type="entry name" value="Chondroitin AC/alginate lyase"/>
    <property type="match status" value="1"/>
</dbReference>
<evidence type="ECO:0000256" key="1">
    <source>
        <dbReference type="ARBA" id="ARBA00004196"/>
    </source>
</evidence>
<keyword evidence="2" id="KW-0732">Signal</keyword>
<name>A0ABS8PKV1_9BACT</name>
<evidence type="ECO:0000259" key="3">
    <source>
        <dbReference type="Pfam" id="PF07940"/>
    </source>
</evidence>
<reference evidence="4 5" key="1">
    <citation type="submission" date="2021-11" db="EMBL/GenBank/DDBJ databases">
        <title>Genomic of Niabella pedocola.</title>
        <authorList>
            <person name="Wu T."/>
        </authorList>
    </citation>
    <scope>NUCLEOTIDE SEQUENCE [LARGE SCALE GENOMIC DNA]</scope>
    <source>
        <strain evidence="4 5">JCM 31011</strain>
    </source>
</reference>
<organism evidence="4 5">
    <name type="scientific">Niabella pedocola</name>
    <dbReference type="NCBI Taxonomy" id="1752077"/>
    <lineage>
        <taxon>Bacteria</taxon>
        <taxon>Pseudomonadati</taxon>
        <taxon>Bacteroidota</taxon>
        <taxon>Chitinophagia</taxon>
        <taxon>Chitinophagales</taxon>
        <taxon>Chitinophagaceae</taxon>
        <taxon>Niabella</taxon>
    </lineage>
</organism>
<comment type="caution">
    <text evidence="4">The sequence shown here is derived from an EMBL/GenBank/DDBJ whole genome shotgun (WGS) entry which is preliminary data.</text>
</comment>
<protein>
    <submittedName>
        <fullName evidence="4">Heparinase II/III family protein</fullName>
    </submittedName>
</protein>
<keyword evidence="5" id="KW-1185">Reference proteome</keyword>
<dbReference type="Proteomes" id="UP001199816">
    <property type="component" value="Unassembled WGS sequence"/>
</dbReference>
<evidence type="ECO:0000256" key="2">
    <source>
        <dbReference type="SAM" id="SignalP"/>
    </source>
</evidence>
<dbReference type="PANTHER" id="PTHR38045">
    <property type="entry name" value="CHROMOSOME 1, WHOLE GENOME SHOTGUN SEQUENCE"/>
    <property type="match status" value="1"/>
</dbReference>
<sequence length="625" mass="70396">MKPIAHMICWLLFLLGTPAFSQKNMMDGVSGKAHPRLLLTNGEEAQVKLAMDRNPDLRRVHQLLLDASDRICAAAPLEHKKIGKRLLSVSREAIRRIFFLSYAWRMTGNKTYRDAAVQQLLTISSFADWNPTHYLDVAEMTMAAAIGYDWLYNELSPDARTKIKDAILEKGIRTSLDSKYNYWLRVENNWNQVCNTGLAYGAWAIYESAPEQCSQVIRRAIESIKIPMKQYAPDGAYPEGYGYWSYGTTYNVFFLDALEQLTGSDEGLSALPGFLKTADYFQHMITPSGLPFNYADSGPGAESNGAMFWFAKKLKRPSLAWNELQYLHNDKNKRALEGDRFLPTLLIWGKQLAAAGVTPPEKTFWEGGGASPVVMMRTSWTNPDALFLGFKAGSPFVNHAHMDEGSFVFEAEGVRWGMDFGMQNYESLESKGLNIWLRTQNSPRWTVFRYTNYAHSTLTFDDSLQRMEGVTAITRYGNRPEFSFAQSDLLPVYKGQIKQAVRGVALKDKAYGLIQDEIETGDHAVNMQWRMLTPADVEVKSSNELVLKKNGKTLLMQVVSDQPVTVKTWSTATATDYDAPNPGTVLVGFETKLPASGKKRFVVRLVPENNASKVDAKIVPLKDWR</sequence>
<dbReference type="InterPro" id="IPR008929">
    <property type="entry name" value="Chondroitin_lyas"/>
</dbReference>
<dbReference type="Pfam" id="PF07940">
    <property type="entry name" value="Hepar_II_III_C"/>
    <property type="match status" value="1"/>
</dbReference>
<dbReference type="Gene3D" id="2.70.98.70">
    <property type="match status" value="1"/>
</dbReference>
<dbReference type="PANTHER" id="PTHR38045:SF1">
    <property type="entry name" value="HEPARINASE II_III-LIKE PROTEIN"/>
    <property type="match status" value="1"/>
</dbReference>
<dbReference type="InterPro" id="IPR012480">
    <property type="entry name" value="Hepar_II_III_C"/>
</dbReference>
<dbReference type="RefSeq" id="WP_231002643.1">
    <property type="nucleotide sequence ID" value="NZ_JAJNEC010000003.1"/>
</dbReference>
<feature type="signal peptide" evidence="2">
    <location>
        <begin position="1"/>
        <end position="21"/>
    </location>
</feature>
<evidence type="ECO:0000313" key="4">
    <source>
        <dbReference type="EMBL" id="MCD2421739.1"/>
    </source>
</evidence>
<accession>A0ABS8PKV1</accession>
<gene>
    <name evidence="4" type="ORF">LQ567_03130</name>
</gene>